<dbReference type="AlphaFoldDB" id="A0A6A6PPL2"/>
<keyword evidence="1" id="KW-0812">Transmembrane</keyword>
<accession>A0A6A6PPL2</accession>
<feature type="transmembrane region" description="Helical" evidence="1">
    <location>
        <begin position="177"/>
        <end position="199"/>
    </location>
</feature>
<evidence type="ECO:0000256" key="1">
    <source>
        <dbReference type="SAM" id="Phobius"/>
    </source>
</evidence>
<name>A0A6A6PPL2_9PEZI</name>
<organism evidence="2 3">
    <name type="scientific">Neohortaea acidophila</name>
    <dbReference type="NCBI Taxonomy" id="245834"/>
    <lineage>
        <taxon>Eukaryota</taxon>
        <taxon>Fungi</taxon>
        <taxon>Dikarya</taxon>
        <taxon>Ascomycota</taxon>
        <taxon>Pezizomycotina</taxon>
        <taxon>Dothideomycetes</taxon>
        <taxon>Dothideomycetidae</taxon>
        <taxon>Mycosphaerellales</taxon>
        <taxon>Teratosphaeriaceae</taxon>
        <taxon>Neohortaea</taxon>
    </lineage>
</organism>
<dbReference type="EMBL" id="MU001638">
    <property type="protein sequence ID" value="KAF2481564.1"/>
    <property type="molecule type" value="Genomic_DNA"/>
</dbReference>
<keyword evidence="1" id="KW-0472">Membrane</keyword>
<dbReference type="GeneID" id="54478941"/>
<dbReference type="Proteomes" id="UP000799767">
    <property type="component" value="Unassembled WGS sequence"/>
</dbReference>
<sequence length="225" mass="25366">MEGRRTAEGWHITLSHRSINSESFVMCLIVEESASRSCRRCAVSHLTPAKPQGAMFSNGRSLLFLRTVRVRTACLRTAFLRTAFLRTAFLRTAFLRTAFLRTAFLRTALLLLHRHRILLHSPHLHPFLTTLPSCLQLLDGRRLCILLRRFCFCPCTANCLLLLCCTQLDELRALCRFLLKLFGQFLDVLLHLVGLLGLANHLCTPLFIVVAKVVAGFAVGIGHVD</sequence>
<evidence type="ECO:0000313" key="3">
    <source>
        <dbReference type="Proteomes" id="UP000799767"/>
    </source>
</evidence>
<reference evidence="2" key="1">
    <citation type="journal article" date="2020" name="Stud. Mycol.">
        <title>101 Dothideomycetes genomes: a test case for predicting lifestyles and emergence of pathogens.</title>
        <authorList>
            <person name="Haridas S."/>
            <person name="Albert R."/>
            <person name="Binder M."/>
            <person name="Bloem J."/>
            <person name="Labutti K."/>
            <person name="Salamov A."/>
            <person name="Andreopoulos B."/>
            <person name="Baker S."/>
            <person name="Barry K."/>
            <person name="Bills G."/>
            <person name="Bluhm B."/>
            <person name="Cannon C."/>
            <person name="Castanera R."/>
            <person name="Culley D."/>
            <person name="Daum C."/>
            <person name="Ezra D."/>
            <person name="Gonzalez J."/>
            <person name="Henrissat B."/>
            <person name="Kuo A."/>
            <person name="Liang C."/>
            <person name="Lipzen A."/>
            <person name="Lutzoni F."/>
            <person name="Magnuson J."/>
            <person name="Mondo S."/>
            <person name="Nolan M."/>
            <person name="Ohm R."/>
            <person name="Pangilinan J."/>
            <person name="Park H.-J."/>
            <person name="Ramirez L."/>
            <person name="Alfaro M."/>
            <person name="Sun H."/>
            <person name="Tritt A."/>
            <person name="Yoshinaga Y."/>
            <person name="Zwiers L.-H."/>
            <person name="Turgeon B."/>
            <person name="Goodwin S."/>
            <person name="Spatafora J."/>
            <person name="Crous P."/>
            <person name="Grigoriev I."/>
        </authorList>
    </citation>
    <scope>NUCLEOTIDE SEQUENCE</scope>
    <source>
        <strain evidence="2">CBS 113389</strain>
    </source>
</reference>
<protein>
    <submittedName>
        <fullName evidence="2">Uncharacterized protein</fullName>
    </submittedName>
</protein>
<dbReference type="RefSeq" id="XP_033588134.1">
    <property type="nucleotide sequence ID" value="XM_033737939.1"/>
</dbReference>
<keyword evidence="3" id="KW-1185">Reference proteome</keyword>
<proteinExistence type="predicted"/>
<keyword evidence="1" id="KW-1133">Transmembrane helix</keyword>
<gene>
    <name evidence="2" type="ORF">BDY17DRAFT_336378</name>
</gene>
<evidence type="ECO:0000313" key="2">
    <source>
        <dbReference type="EMBL" id="KAF2481564.1"/>
    </source>
</evidence>